<feature type="compositionally biased region" description="Polar residues" evidence="1">
    <location>
        <begin position="26"/>
        <end position="39"/>
    </location>
</feature>
<evidence type="ECO:0000313" key="5">
    <source>
        <dbReference type="Proteomes" id="UP000186385"/>
    </source>
</evidence>
<keyword evidence="2" id="KW-0732">Signal</keyword>
<protein>
    <recommendedName>
        <fullName evidence="7">DUF3221 domain-containing protein</fullName>
    </recommendedName>
</protein>
<proteinExistence type="predicted"/>
<reference evidence="3" key="3">
    <citation type="submission" date="2017-03" db="EMBL/GenBank/DDBJ databases">
        <authorList>
            <person name="Dastager S.G."/>
            <person name="Neurgaonkar P.S."/>
            <person name="Dharne M.S."/>
        </authorList>
    </citation>
    <scope>NUCLEOTIDE SEQUENCE</scope>
    <source>
        <strain evidence="3">DSM 25145</strain>
    </source>
</reference>
<dbReference type="AlphaFoldDB" id="A0A1N7D0U1"/>
<dbReference type="InterPro" id="IPR012340">
    <property type="entry name" value="NA-bd_OB-fold"/>
</dbReference>
<dbReference type="Proteomes" id="UP000186385">
    <property type="component" value="Unassembled WGS sequence"/>
</dbReference>
<feature type="signal peptide" evidence="2">
    <location>
        <begin position="1"/>
        <end position="18"/>
    </location>
</feature>
<feature type="region of interest" description="Disordered" evidence="1">
    <location>
        <begin position="26"/>
        <end position="45"/>
    </location>
</feature>
<gene>
    <name evidence="3" type="ORF">B1B05_18940</name>
    <name evidence="4" type="ORF">SAMN05443094_1195</name>
</gene>
<feature type="chain" id="PRO_5039727587" description="DUF3221 domain-containing protein" evidence="2">
    <location>
        <begin position="19"/>
        <end position="144"/>
    </location>
</feature>
<reference evidence="6" key="2">
    <citation type="submission" date="2017-03" db="EMBL/GenBank/DDBJ databases">
        <title>Bacillus sp. V-88(T) DSM27956, whole genome shotgun sequencing project.</title>
        <authorList>
            <person name="Dastager S.G."/>
            <person name="Neurgaonkar P.S."/>
            <person name="Dharne M.S."/>
        </authorList>
    </citation>
    <scope>NUCLEOTIDE SEQUENCE [LARGE SCALE GENOMIC DNA]</scope>
    <source>
        <strain evidence="6">DSM 25145</strain>
    </source>
</reference>
<dbReference type="RefSeq" id="WP_045850693.1">
    <property type="nucleotide sequence ID" value="NZ_FTLX01000019.1"/>
</dbReference>
<reference evidence="4 5" key="1">
    <citation type="submission" date="2017-01" db="EMBL/GenBank/DDBJ databases">
        <authorList>
            <person name="Mah S.A."/>
            <person name="Swanson W.J."/>
            <person name="Moy G.W."/>
            <person name="Vacquier V.D."/>
        </authorList>
    </citation>
    <scope>NUCLEOTIDE SEQUENCE [LARGE SCALE GENOMIC DNA]</scope>
    <source>
        <strain evidence="4 5">NIO-1016</strain>
    </source>
</reference>
<evidence type="ECO:0000313" key="4">
    <source>
        <dbReference type="EMBL" id="SIR69441.1"/>
    </source>
</evidence>
<dbReference type="EMBL" id="FTLX01000019">
    <property type="protein sequence ID" value="SIR69441.1"/>
    <property type="molecule type" value="Genomic_DNA"/>
</dbReference>
<dbReference type="InterPro" id="IPR021598">
    <property type="entry name" value="DUF3221"/>
</dbReference>
<name>A0A1N7D0U1_9BACI</name>
<dbReference type="Pfam" id="PF11518">
    <property type="entry name" value="DUF3221"/>
    <property type="match status" value="1"/>
</dbReference>
<sequence length="144" mass="16228">MGFKLLFLALCIPIVFLAACSSNNHTQNEQETSSSNENLPTDEKEEVSQINFEEGYIVKKFNDGKLWVIPEMTTAEITGKDQKQLNDLLNEKYEGKGFHFSVEDIDEEILSSLQIGQKVKVTFDKYGHSAPMAAHATKIEVIEE</sequence>
<evidence type="ECO:0000313" key="6">
    <source>
        <dbReference type="Proteomes" id="UP000215545"/>
    </source>
</evidence>
<accession>A0A1N7D0U1</accession>
<keyword evidence="6" id="KW-1185">Reference proteome</keyword>
<evidence type="ECO:0000313" key="3">
    <source>
        <dbReference type="EMBL" id="OXS72955.1"/>
    </source>
</evidence>
<dbReference type="OrthoDB" id="2973319at2"/>
<evidence type="ECO:0008006" key="7">
    <source>
        <dbReference type="Google" id="ProtNLM"/>
    </source>
</evidence>
<organism evidence="4 5">
    <name type="scientific">Domibacillus enclensis</name>
    <dbReference type="NCBI Taxonomy" id="1017273"/>
    <lineage>
        <taxon>Bacteria</taxon>
        <taxon>Bacillati</taxon>
        <taxon>Bacillota</taxon>
        <taxon>Bacilli</taxon>
        <taxon>Bacillales</taxon>
        <taxon>Bacillaceae</taxon>
        <taxon>Domibacillus</taxon>
    </lineage>
</organism>
<dbReference type="PROSITE" id="PS51257">
    <property type="entry name" value="PROKAR_LIPOPROTEIN"/>
    <property type="match status" value="1"/>
</dbReference>
<evidence type="ECO:0000256" key="2">
    <source>
        <dbReference type="SAM" id="SignalP"/>
    </source>
</evidence>
<dbReference type="EMBL" id="MWSK01000019">
    <property type="protein sequence ID" value="OXS72955.1"/>
    <property type="molecule type" value="Genomic_DNA"/>
</dbReference>
<dbReference type="Proteomes" id="UP000215545">
    <property type="component" value="Unassembled WGS sequence"/>
</dbReference>
<dbReference type="Gene3D" id="2.40.50.140">
    <property type="entry name" value="Nucleic acid-binding proteins"/>
    <property type="match status" value="1"/>
</dbReference>
<evidence type="ECO:0000256" key="1">
    <source>
        <dbReference type="SAM" id="MobiDB-lite"/>
    </source>
</evidence>